<gene>
    <name evidence="3" type="ORF">BDW02DRAFT_564283</name>
</gene>
<reference evidence="3" key="1">
    <citation type="submission" date="2020-01" db="EMBL/GenBank/DDBJ databases">
        <authorList>
            <consortium name="DOE Joint Genome Institute"/>
            <person name="Haridas S."/>
            <person name="Albert R."/>
            <person name="Binder M."/>
            <person name="Bloem J."/>
            <person name="Labutti K."/>
            <person name="Salamov A."/>
            <person name="Andreopoulos B."/>
            <person name="Baker S.E."/>
            <person name="Barry K."/>
            <person name="Bills G."/>
            <person name="Bluhm B.H."/>
            <person name="Cannon C."/>
            <person name="Castanera R."/>
            <person name="Culley D.E."/>
            <person name="Daum C."/>
            <person name="Ezra D."/>
            <person name="Gonzalez J.B."/>
            <person name="Henrissat B."/>
            <person name="Kuo A."/>
            <person name="Liang C."/>
            <person name="Lipzen A."/>
            <person name="Lutzoni F."/>
            <person name="Magnuson J."/>
            <person name="Mondo S."/>
            <person name="Nolan M."/>
            <person name="Ohm R."/>
            <person name="Pangilinan J."/>
            <person name="Park H.-J."/>
            <person name="Ramirez L."/>
            <person name="Alfaro M."/>
            <person name="Sun H."/>
            <person name="Tritt A."/>
            <person name="Yoshinaga Y."/>
            <person name="Zwiers L.-H."/>
            <person name="Turgeon B.G."/>
            <person name="Goodwin S.B."/>
            <person name="Spatafora J.W."/>
            <person name="Crous P.W."/>
            <person name="Grigoriev I.V."/>
        </authorList>
    </citation>
    <scope>NUCLEOTIDE SEQUENCE</scope>
    <source>
        <strain evidence="3">P77</strain>
    </source>
</reference>
<dbReference type="PROSITE" id="PS50888">
    <property type="entry name" value="BHLH"/>
    <property type="match status" value="1"/>
</dbReference>
<dbReference type="InterPro" id="IPR036638">
    <property type="entry name" value="HLH_DNA-bd_sf"/>
</dbReference>
<protein>
    <recommendedName>
        <fullName evidence="2">BHLH domain-containing protein</fullName>
    </recommendedName>
</protein>
<sequence>MDFSTLPPYPLVANTQYSPNSEAFPSPELLDTYLTEPYTEYPFGDHHSLNGNSYYCHGTQSLDTPPSWRPIPKDFTGSMALASTASGAINTRLNAWSDLNPTSLRYRAEYNDALNTADLSGLNTSPLAISSSSASPTSPCRTPELVKKERPSSISSQPPPPEEVKPAPRKRGRPRLNRHISDGSVPTTSNNRVSRSQCVPHTEVERKYREKLNMELERLRRAVPILPQSDSSDIMGAAKPS</sequence>
<dbReference type="Proteomes" id="UP000800040">
    <property type="component" value="Unassembled WGS sequence"/>
</dbReference>
<feature type="domain" description="BHLH" evidence="2">
    <location>
        <begin position="196"/>
        <end position="241"/>
    </location>
</feature>
<feature type="compositionally biased region" description="Low complexity" evidence="1">
    <location>
        <begin position="128"/>
        <end position="139"/>
    </location>
</feature>
<dbReference type="OrthoDB" id="2133190at2759"/>
<accession>A0A6A5KW86</accession>
<proteinExistence type="predicted"/>
<dbReference type="GO" id="GO:0046983">
    <property type="term" value="F:protein dimerization activity"/>
    <property type="evidence" value="ECO:0007669"/>
    <property type="project" value="InterPro"/>
</dbReference>
<organism evidence="3 4">
    <name type="scientific">Decorospora gaudefroyi</name>
    <dbReference type="NCBI Taxonomy" id="184978"/>
    <lineage>
        <taxon>Eukaryota</taxon>
        <taxon>Fungi</taxon>
        <taxon>Dikarya</taxon>
        <taxon>Ascomycota</taxon>
        <taxon>Pezizomycotina</taxon>
        <taxon>Dothideomycetes</taxon>
        <taxon>Pleosporomycetidae</taxon>
        <taxon>Pleosporales</taxon>
        <taxon>Pleosporineae</taxon>
        <taxon>Pleosporaceae</taxon>
        <taxon>Decorospora</taxon>
    </lineage>
</organism>
<evidence type="ECO:0000313" key="4">
    <source>
        <dbReference type="Proteomes" id="UP000800040"/>
    </source>
</evidence>
<dbReference type="InterPro" id="IPR011598">
    <property type="entry name" value="bHLH_dom"/>
</dbReference>
<evidence type="ECO:0000259" key="2">
    <source>
        <dbReference type="PROSITE" id="PS50888"/>
    </source>
</evidence>
<dbReference type="Pfam" id="PF00010">
    <property type="entry name" value="HLH"/>
    <property type="match status" value="1"/>
</dbReference>
<name>A0A6A5KW86_9PLEO</name>
<feature type="non-terminal residue" evidence="3">
    <location>
        <position position="241"/>
    </location>
</feature>
<feature type="compositionally biased region" description="Polar residues" evidence="1">
    <location>
        <begin position="184"/>
        <end position="199"/>
    </location>
</feature>
<feature type="compositionally biased region" description="Basic residues" evidence="1">
    <location>
        <begin position="167"/>
        <end position="178"/>
    </location>
</feature>
<keyword evidence="4" id="KW-1185">Reference proteome</keyword>
<evidence type="ECO:0000256" key="1">
    <source>
        <dbReference type="SAM" id="MobiDB-lite"/>
    </source>
</evidence>
<evidence type="ECO:0000313" key="3">
    <source>
        <dbReference type="EMBL" id="KAF1839286.1"/>
    </source>
</evidence>
<feature type="region of interest" description="Disordered" evidence="1">
    <location>
        <begin position="128"/>
        <end position="204"/>
    </location>
</feature>
<dbReference type="Gene3D" id="4.10.280.10">
    <property type="entry name" value="Helix-loop-helix DNA-binding domain"/>
    <property type="match status" value="1"/>
</dbReference>
<dbReference type="SUPFAM" id="SSF47459">
    <property type="entry name" value="HLH, helix-loop-helix DNA-binding domain"/>
    <property type="match status" value="1"/>
</dbReference>
<dbReference type="AlphaFoldDB" id="A0A6A5KW86"/>
<dbReference type="EMBL" id="ML975246">
    <property type="protein sequence ID" value="KAF1839286.1"/>
    <property type="molecule type" value="Genomic_DNA"/>
</dbReference>